<evidence type="ECO:0000256" key="3">
    <source>
        <dbReference type="ARBA" id="ARBA00022989"/>
    </source>
</evidence>
<dbReference type="AlphaFoldDB" id="S3DQU3"/>
<keyword evidence="4 6" id="KW-0472">Membrane</keyword>
<dbReference type="HOGENOM" id="CLU_008455_13_3_1"/>
<evidence type="ECO:0000313" key="9">
    <source>
        <dbReference type="Proteomes" id="UP000016922"/>
    </source>
</evidence>
<dbReference type="OMA" id="LMNVAPF"/>
<dbReference type="Gene3D" id="1.20.1250.20">
    <property type="entry name" value="MFS general substrate transporter like domains"/>
    <property type="match status" value="1"/>
</dbReference>
<dbReference type="InterPro" id="IPR020846">
    <property type="entry name" value="MFS_dom"/>
</dbReference>
<feature type="transmembrane region" description="Helical" evidence="6">
    <location>
        <begin position="52"/>
        <end position="76"/>
    </location>
</feature>
<keyword evidence="9" id="KW-1185">Reference proteome</keyword>
<evidence type="ECO:0000256" key="2">
    <source>
        <dbReference type="ARBA" id="ARBA00022692"/>
    </source>
</evidence>
<evidence type="ECO:0000256" key="6">
    <source>
        <dbReference type="SAM" id="Phobius"/>
    </source>
</evidence>
<dbReference type="Proteomes" id="UP000016922">
    <property type="component" value="Unassembled WGS sequence"/>
</dbReference>
<dbReference type="PANTHER" id="PTHR23502">
    <property type="entry name" value="MAJOR FACILITATOR SUPERFAMILY"/>
    <property type="match status" value="1"/>
</dbReference>
<dbReference type="EMBL" id="KE145356">
    <property type="protein sequence ID" value="EPE34391.1"/>
    <property type="molecule type" value="Genomic_DNA"/>
</dbReference>
<feature type="transmembrane region" description="Helical" evidence="6">
    <location>
        <begin position="177"/>
        <end position="199"/>
    </location>
</feature>
<keyword evidence="3 6" id="KW-1133">Transmembrane helix</keyword>
<organism evidence="8 9">
    <name type="scientific">Glarea lozoyensis (strain ATCC 20868 / MF5171)</name>
    <dbReference type="NCBI Taxonomy" id="1116229"/>
    <lineage>
        <taxon>Eukaryota</taxon>
        <taxon>Fungi</taxon>
        <taxon>Dikarya</taxon>
        <taxon>Ascomycota</taxon>
        <taxon>Pezizomycotina</taxon>
        <taxon>Leotiomycetes</taxon>
        <taxon>Helotiales</taxon>
        <taxon>Helotiaceae</taxon>
        <taxon>Glarea</taxon>
    </lineage>
</organism>
<feature type="transmembrane region" description="Helical" evidence="6">
    <location>
        <begin position="394"/>
        <end position="416"/>
    </location>
</feature>
<feature type="transmembrane region" description="Helical" evidence="6">
    <location>
        <begin position="350"/>
        <end position="373"/>
    </location>
</feature>
<gene>
    <name evidence="8" type="ORF">GLAREA_10085</name>
</gene>
<protein>
    <submittedName>
        <fullName evidence="8">MFS general substrate transporter</fullName>
    </submittedName>
</protein>
<evidence type="ECO:0000259" key="7">
    <source>
        <dbReference type="PROSITE" id="PS50850"/>
    </source>
</evidence>
<dbReference type="GO" id="GO:0005886">
    <property type="term" value="C:plasma membrane"/>
    <property type="evidence" value="ECO:0007669"/>
    <property type="project" value="TreeGrafter"/>
</dbReference>
<feature type="transmembrane region" description="Helical" evidence="6">
    <location>
        <begin position="91"/>
        <end position="110"/>
    </location>
</feature>
<reference evidence="8 9" key="1">
    <citation type="journal article" date="2013" name="BMC Genomics">
        <title>Genomics-driven discovery of the pneumocandin biosynthetic gene cluster in the fungus Glarea lozoyensis.</title>
        <authorList>
            <person name="Chen L."/>
            <person name="Yue Q."/>
            <person name="Zhang X."/>
            <person name="Xiang M."/>
            <person name="Wang C."/>
            <person name="Li S."/>
            <person name="Che Y."/>
            <person name="Ortiz-Lopez F.J."/>
            <person name="Bills G.F."/>
            <person name="Liu X."/>
            <person name="An Z."/>
        </authorList>
    </citation>
    <scope>NUCLEOTIDE SEQUENCE [LARGE SCALE GENOMIC DNA]</scope>
    <source>
        <strain evidence="9">ATCC 20868 / MF5171</strain>
    </source>
</reference>
<feature type="transmembrane region" description="Helical" evidence="6">
    <location>
        <begin position="305"/>
        <end position="330"/>
    </location>
</feature>
<dbReference type="eggNOG" id="KOG0255">
    <property type="taxonomic scope" value="Eukaryota"/>
</dbReference>
<feature type="region of interest" description="Disordered" evidence="5">
    <location>
        <begin position="241"/>
        <end position="265"/>
    </location>
</feature>
<dbReference type="PROSITE" id="PS50850">
    <property type="entry name" value="MFS"/>
    <property type="match status" value="1"/>
</dbReference>
<accession>S3DQU3</accession>
<dbReference type="SUPFAM" id="SSF103473">
    <property type="entry name" value="MFS general substrate transporter"/>
    <property type="match status" value="1"/>
</dbReference>
<comment type="subcellular location">
    <subcellularLocation>
        <location evidence="1">Membrane</location>
        <topology evidence="1">Multi-pass membrane protein</topology>
    </subcellularLocation>
</comment>
<evidence type="ECO:0000313" key="8">
    <source>
        <dbReference type="EMBL" id="EPE34391.1"/>
    </source>
</evidence>
<dbReference type="InterPro" id="IPR011701">
    <property type="entry name" value="MFS"/>
</dbReference>
<feature type="domain" description="Major facilitator superfamily (MFS) profile" evidence="7">
    <location>
        <begin position="45"/>
        <end position="499"/>
    </location>
</feature>
<evidence type="ECO:0000256" key="5">
    <source>
        <dbReference type="SAM" id="MobiDB-lite"/>
    </source>
</evidence>
<dbReference type="GeneID" id="19469132"/>
<evidence type="ECO:0000256" key="4">
    <source>
        <dbReference type="ARBA" id="ARBA00023136"/>
    </source>
</evidence>
<feature type="transmembrane region" description="Helical" evidence="6">
    <location>
        <begin position="205"/>
        <end position="225"/>
    </location>
</feature>
<evidence type="ECO:0000256" key="1">
    <source>
        <dbReference type="ARBA" id="ARBA00004141"/>
    </source>
</evidence>
<sequence>MSAPDLRDPAAWPPGTVTIRNQESAAIKLQPTPSIDPNDPLNWSTLRKTTNFSLVCLYTIATFVLLDVGAVIWTPVNLELGISYENLNNAYASNTGGLALGCILLVPLAIKYGRRPVYILSAAVQFASAIWQAKIQTTGEMIAISVLCGVAGAISEAIVQMTVADLFFVHQRGTMNAIYLCCVVVGANLAPVAAGYIAVDQGWRWVWWWTSILLGLSFIGFVFFFEESKFVFSPLRQQLHTPRQKEQTPMPSRHASKEELPLSEQVSKVQSVAEVPSIPKKSYRQRLALVTKSDTPLLPRMYQPFIILVTFPAVAYTALQYGSILAWLSIMITTVSTYLSQPPYNFAPSGIGLFNLPPFIGAILGSLFGGPLSDWYIMRLAKRNGGVYEPEMRLHLALPAVVACPVGILVFGLGLAKIIGDAFVAVVFVRNGVSTIIVFALTPWINRVGLRNMFITAACMNVAIGLLTLPMIFWGKKARVMRAEKYRHLAASQPGGRDA</sequence>
<keyword evidence="2 6" id="KW-0812">Transmembrane</keyword>
<dbReference type="RefSeq" id="XP_008078326.1">
    <property type="nucleotide sequence ID" value="XM_008080135.1"/>
</dbReference>
<dbReference type="GO" id="GO:0022857">
    <property type="term" value="F:transmembrane transporter activity"/>
    <property type="evidence" value="ECO:0007669"/>
    <property type="project" value="InterPro"/>
</dbReference>
<feature type="transmembrane region" description="Helical" evidence="6">
    <location>
        <begin position="422"/>
        <end position="441"/>
    </location>
</feature>
<proteinExistence type="predicted"/>
<dbReference type="Pfam" id="PF07690">
    <property type="entry name" value="MFS_1"/>
    <property type="match status" value="1"/>
</dbReference>
<name>S3DQU3_GLAL2</name>
<dbReference type="KEGG" id="glz:GLAREA_10085"/>
<dbReference type="OrthoDB" id="5215911at2759"/>
<feature type="transmembrane region" description="Helical" evidence="6">
    <location>
        <begin position="453"/>
        <end position="474"/>
    </location>
</feature>
<feature type="transmembrane region" description="Helical" evidence="6">
    <location>
        <begin position="141"/>
        <end position="168"/>
    </location>
</feature>
<dbReference type="InterPro" id="IPR036259">
    <property type="entry name" value="MFS_trans_sf"/>
</dbReference>
<dbReference type="PANTHER" id="PTHR23502:SF50">
    <property type="entry name" value="TRANSPORTER, PUTATIVE (AFU_ORTHOLOGUE AFUA_5G00430)-RELATED"/>
    <property type="match status" value="1"/>
</dbReference>